<evidence type="ECO:0000313" key="1">
    <source>
        <dbReference type="EMBL" id="MBD3701701.1"/>
    </source>
</evidence>
<proteinExistence type="predicted"/>
<dbReference type="Proteomes" id="UP000631473">
    <property type="component" value="Unassembled WGS sequence"/>
</dbReference>
<evidence type="ECO:0000313" key="2">
    <source>
        <dbReference type="Proteomes" id="UP000631473"/>
    </source>
</evidence>
<dbReference type="AlphaFoldDB" id="A0A927DE16"/>
<protein>
    <submittedName>
        <fullName evidence="1">ABC transporter substrate-binding protein</fullName>
    </submittedName>
</protein>
<name>A0A927DE16_KLEPN</name>
<comment type="caution">
    <text evidence="1">The sequence shown here is derived from an EMBL/GenBank/DDBJ whole genome shotgun (WGS) entry which is preliminary data.</text>
</comment>
<gene>
    <name evidence="1" type="ORF">IE991_32165</name>
</gene>
<reference evidence="1" key="1">
    <citation type="submission" date="2020-07" db="EMBL/GenBank/DDBJ databases">
        <title>Clinical and genomic characterization of carbapenemase-producing Enterobacterales causing secondary infections during the COVID-19 crisis at a New York City hospital.</title>
        <authorList>
            <person name="Gomez-Simmonds A."/>
            <person name="Annavajhala M.K."/>
            <person name="Uhlemann A.-C."/>
        </authorList>
    </citation>
    <scope>NUCLEOTIDE SEQUENCE</scope>
    <source>
        <strain evidence="1">NK1597</strain>
    </source>
</reference>
<accession>A0A927DE16</accession>
<sequence length="34" mass="3880">TCKGEKPAKQRVMFRGILITQDNADKVQDFNIKS</sequence>
<feature type="non-terminal residue" evidence="1">
    <location>
        <position position="1"/>
    </location>
</feature>
<dbReference type="EMBL" id="JACXTI010000019">
    <property type="protein sequence ID" value="MBD3701701.1"/>
    <property type="molecule type" value="Genomic_DNA"/>
</dbReference>
<organism evidence="1 2">
    <name type="scientific">Klebsiella pneumoniae</name>
    <dbReference type="NCBI Taxonomy" id="573"/>
    <lineage>
        <taxon>Bacteria</taxon>
        <taxon>Pseudomonadati</taxon>
        <taxon>Pseudomonadota</taxon>
        <taxon>Gammaproteobacteria</taxon>
        <taxon>Enterobacterales</taxon>
        <taxon>Enterobacteriaceae</taxon>
        <taxon>Klebsiella/Raoultella group</taxon>
        <taxon>Klebsiella</taxon>
        <taxon>Klebsiella pneumoniae complex</taxon>
    </lineage>
</organism>